<comment type="similarity">
    <text evidence="1 5">Belongs to the MsrB Met sulfoxide reductase family.</text>
</comment>
<dbReference type="GO" id="GO:0046872">
    <property type="term" value="F:metal ion binding"/>
    <property type="evidence" value="ECO:0007669"/>
    <property type="project" value="UniProtKB-KW"/>
</dbReference>
<feature type="compositionally biased region" description="Basic and acidic residues" evidence="6">
    <location>
        <begin position="14"/>
        <end position="26"/>
    </location>
</feature>
<dbReference type="GO" id="GO:0030091">
    <property type="term" value="P:protein repair"/>
    <property type="evidence" value="ECO:0007669"/>
    <property type="project" value="InterPro"/>
</dbReference>
<dbReference type="OrthoDB" id="44061at2759"/>
<protein>
    <recommendedName>
        <fullName evidence="5">Peptide-methionine (R)-S-oxide reductase</fullName>
        <ecNumber evidence="5">1.8.4.12</ecNumber>
    </recommendedName>
</protein>
<dbReference type="InterPro" id="IPR002579">
    <property type="entry name" value="Met_Sox_Rdtase_MsrB_dom"/>
</dbReference>
<dbReference type="PANTHER" id="PTHR46081">
    <property type="entry name" value="PEPTIDE METHIONINE SULFOXIDE REDUCTASE 2"/>
    <property type="match status" value="1"/>
</dbReference>
<evidence type="ECO:0000256" key="4">
    <source>
        <dbReference type="ARBA" id="ARBA00023002"/>
    </source>
</evidence>
<evidence type="ECO:0000256" key="5">
    <source>
        <dbReference type="RuleBase" id="RU365044"/>
    </source>
</evidence>
<evidence type="ECO:0000313" key="9">
    <source>
        <dbReference type="Proteomes" id="UP000620104"/>
    </source>
</evidence>
<dbReference type="Proteomes" id="UP000620104">
    <property type="component" value="Unassembled WGS sequence"/>
</dbReference>
<feature type="region of interest" description="Disordered" evidence="6">
    <location>
        <begin position="1"/>
        <end position="31"/>
    </location>
</feature>
<organism evidence="8 9">
    <name type="scientific">Naganishia liquefaciens</name>
    <dbReference type="NCBI Taxonomy" id="104408"/>
    <lineage>
        <taxon>Eukaryota</taxon>
        <taxon>Fungi</taxon>
        <taxon>Dikarya</taxon>
        <taxon>Basidiomycota</taxon>
        <taxon>Agaricomycotina</taxon>
        <taxon>Tremellomycetes</taxon>
        <taxon>Filobasidiales</taxon>
        <taxon>Filobasidiaceae</taxon>
        <taxon>Naganishia</taxon>
    </lineage>
</organism>
<dbReference type="Pfam" id="PF01641">
    <property type="entry name" value="SelR"/>
    <property type="match status" value="1"/>
</dbReference>
<evidence type="ECO:0000259" key="7">
    <source>
        <dbReference type="PROSITE" id="PS51790"/>
    </source>
</evidence>
<evidence type="ECO:0000256" key="1">
    <source>
        <dbReference type="ARBA" id="ARBA00007174"/>
    </source>
</evidence>
<feature type="compositionally biased region" description="Polar residues" evidence="6">
    <location>
        <begin position="1"/>
        <end position="12"/>
    </location>
</feature>
<dbReference type="NCBIfam" id="TIGR00357">
    <property type="entry name" value="peptide-methionine (R)-S-oxide reductase MsrB"/>
    <property type="match status" value="1"/>
</dbReference>
<dbReference type="EMBL" id="BLZA01000010">
    <property type="protein sequence ID" value="GHJ85117.1"/>
    <property type="molecule type" value="Genomic_DNA"/>
</dbReference>
<sequence>MGLFGNKNQIDNDQAPREPTVKKSDSEWQAQLTPEQFRVLRKQGTERPGTGKYDKFKEEGIYRCAGCDAPLYKSTTKFDSGCAHLESLFRCVAIPGAVGRNIDRSMFMERIEIVCNNCGGHLGHVFKGEGLGTPTDERHCVNSVSLSFAKEDAENASK</sequence>
<keyword evidence="3 5" id="KW-0862">Zinc</keyword>
<accession>A0A8H3TQ27</accession>
<dbReference type="AlphaFoldDB" id="A0A8H3TQ27"/>
<dbReference type="GO" id="GO:0033743">
    <property type="term" value="F:peptide-methionine (R)-S-oxide reductase activity"/>
    <property type="evidence" value="ECO:0007669"/>
    <property type="project" value="UniProtKB-EC"/>
</dbReference>
<keyword evidence="2 5" id="KW-0479">Metal-binding</keyword>
<dbReference type="SUPFAM" id="SSF51316">
    <property type="entry name" value="Mss4-like"/>
    <property type="match status" value="1"/>
</dbReference>
<dbReference type="PANTHER" id="PTHR46081:SF8">
    <property type="entry name" value="PEPTIDE METHIONINE SULFOXIDE REDUCTASE 2"/>
    <property type="match status" value="1"/>
</dbReference>
<keyword evidence="4 5" id="KW-0560">Oxidoreductase</keyword>
<evidence type="ECO:0000256" key="6">
    <source>
        <dbReference type="SAM" id="MobiDB-lite"/>
    </source>
</evidence>
<keyword evidence="9" id="KW-1185">Reference proteome</keyword>
<proteinExistence type="inferred from homology"/>
<feature type="domain" description="MsrB" evidence="7">
    <location>
        <begin position="25"/>
        <end position="151"/>
    </location>
</feature>
<dbReference type="GO" id="GO:0006979">
    <property type="term" value="P:response to oxidative stress"/>
    <property type="evidence" value="ECO:0007669"/>
    <property type="project" value="InterPro"/>
</dbReference>
<comment type="cofactor">
    <cofactor evidence="5">
        <name>Zn(2+)</name>
        <dbReference type="ChEBI" id="CHEBI:29105"/>
    </cofactor>
    <text evidence="5">Binds 1 zinc ion per subunit.</text>
</comment>
<dbReference type="Gene3D" id="2.170.150.20">
    <property type="entry name" value="Peptide methionine sulfoxide reductase"/>
    <property type="match status" value="1"/>
</dbReference>
<evidence type="ECO:0000256" key="3">
    <source>
        <dbReference type="ARBA" id="ARBA00022833"/>
    </source>
</evidence>
<comment type="catalytic activity">
    <reaction evidence="5">
        <text>L-methionyl-[protein] + [thioredoxin]-disulfide + H2O = L-methionyl-(R)-S-oxide-[protein] + [thioredoxin]-dithiol</text>
        <dbReference type="Rhea" id="RHEA:24164"/>
        <dbReference type="Rhea" id="RHEA-COMP:10698"/>
        <dbReference type="Rhea" id="RHEA-COMP:10700"/>
        <dbReference type="Rhea" id="RHEA-COMP:12313"/>
        <dbReference type="Rhea" id="RHEA-COMP:12314"/>
        <dbReference type="ChEBI" id="CHEBI:15377"/>
        <dbReference type="ChEBI" id="CHEBI:16044"/>
        <dbReference type="ChEBI" id="CHEBI:29950"/>
        <dbReference type="ChEBI" id="CHEBI:45764"/>
        <dbReference type="ChEBI" id="CHEBI:50058"/>
        <dbReference type="EC" id="1.8.4.12"/>
    </reaction>
</comment>
<dbReference type="InterPro" id="IPR028427">
    <property type="entry name" value="Met_Sox_Rdtase_MsrB"/>
</dbReference>
<gene>
    <name evidence="8" type="ORF">NliqN6_1519</name>
</gene>
<evidence type="ECO:0000256" key="2">
    <source>
        <dbReference type="ARBA" id="ARBA00022723"/>
    </source>
</evidence>
<dbReference type="PROSITE" id="PS51790">
    <property type="entry name" value="MSRB"/>
    <property type="match status" value="1"/>
</dbReference>
<reference evidence="8" key="1">
    <citation type="submission" date="2020-07" db="EMBL/GenBank/DDBJ databases">
        <title>Draft Genome Sequence of a Deep-Sea Yeast, Naganishia (Cryptococcus) liquefaciens strain N6.</title>
        <authorList>
            <person name="Han Y.W."/>
            <person name="Kajitani R."/>
            <person name="Morimoto H."/>
            <person name="Parhat M."/>
            <person name="Tsubouchi H."/>
            <person name="Bakenova O."/>
            <person name="Ogata M."/>
            <person name="Argunhan B."/>
            <person name="Aoki R."/>
            <person name="Kajiwara S."/>
            <person name="Itoh T."/>
            <person name="Iwasaki H."/>
        </authorList>
    </citation>
    <scope>NUCLEOTIDE SEQUENCE</scope>
    <source>
        <strain evidence="8">N6</strain>
    </source>
</reference>
<dbReference type="InterPro" id="IPR011057">
    <property type="entry name" value="Mss4-like_sf"/>
</dbReference>
<dbReference type="EC" id="1.8.4.12" evidence="5"/>
<name>A0A8H3TQ27_9TREE</name>
<comment type="caution">
    <text evidence="8">The sequence shown here is derived from an EMBL/GenBank/DDBJ whole genome shotgun (WGS) entry which is preliminary data.</text>
</comment>
<evidence type="ECO:0000313" key="8">
    <source>
        <dbReference type="EMBL" id="GHJ85117.1"/>
    </source>
</evidence>